<protein>
    <submittedName>
        <fullName evidence="2">Putative exonuclease SbcCD C subunit</fullName>
    </submittedName>
</protein>
<gene>
    <name evidence="2" type="ORF">CLV37_1177</name>
</gene>
<sequence length="148" mass="15874">MQRLQDGRWRPSDGPASGGEQVLAASVPLFAAASAHYRSAGNPDAPRIITLDEAFAGVDDTARADYLGLLAQFDLDVVMTSEREWACYPQVPGIGISHLSRVAGVDAVLVTSFRWDGRTRHPVERPASQSVVPAPRAVPPPDQDGLFP</sequence>
<name>A0A2T0QX01_9ACTN</name>
<dbReference type="EMBL" id="PVZF01000017">
    <property type="protein sequence ID" value="PRY10233.1"/>
    <property type="molecule type" value="Genomic_DNA"/>
</dbReference>
<proteinExistence type="predicted"/>
<evidence type="ECO:0000313" key="2">
    <source>
        <dbReference type="EMBL" id="PRY10233.1"/>
    </source>
</evidence>
<comment type="caution">
    <text evidence="2">The sequence shown here is derived from an EMBL/GenBank/DDBJ whole genome shotgun (WGS) entry which is preliminary data.</text>
</comment>
<dbReference type="Pfam" id="PF13558">
    <property type="entry name" value="SbcC_Walker_B"/>
    <property type="match status" value="1"/>
</dbReference>
<evidence type="ECO:0000256" key="1">
    <source>
        <dbReference type="SAM" id="MobiDB-lite"/>
    </source>
</evidence>
<reference evidence="2 3" key="1">
    <citation type="submission" date="2018-03" db="EMBL/GenBank/DDBJ databases">
        <title>Genomic Encyclopedia of Archaeal and Bacterial Type Strains, Phase II (KMG-II): from individual species to whole genera.</title>
        <authorList>
            <person name="Goeker M."/>
        </authorList>
    </citation>
    <scope>NUCLEOTIDE SEQUENCE [LARGE SCALE GENOMIC DNA]</scope>
    <source>
        <strain evidence="2 3">DSM 19711</strain>
    </source>
</reference>
<organism evidence="2 3">
    <name type="scientific">Kineococcus rhizosphaerae</name>
    <dbReference type="NCBI Taxonomy" id="559628"/>
    <lineage>
        <taxon>Bacteria</taxon>
        <taxon>Bacillati</taxon>
        <taxon>Actinomycetota</taxon>
        <taxon>Actinomycetes</taxon>
        <taxon>Kineosporiales</taxon>
        <taxon>Kineosporiaceae</taxon>
        <taxon>Kineococcus</taxon>
    </lineage>
</organism>
<feature type="region of interest" description="Disordered" evidence="1">
    <location>
        <begin position="120"/>
        <end position="148"/>
    </location>
</feature>
<dbReference type="SUPFAM" id="SSF52540">
    <property type="entry name" value="P-loop containing nucleoside triphosphate hydrolases"/>
    <property type="match status" value="1"/>
</dbReference>
<keyword evidence="2" id="KW-0540">Nuclease</keyword>
<keyword evidence="2" id="KW-0269">Exonuclease</keyword>
<accession>A0A2T0QX01</accession>
<feature type="compositionally biased region" description="Low complexity" evidence="1">
    <location>
        <begin position="126"/>
        <end position="135"/>
    </location>
</feature>
<keyword evidence="2" id="KW-0378">Hydrolase</keyword>
<dbReference type="Proteomes" id="UP000238083">
    <property type="component" value="Unassembled WGS sequence"/>
</dbReference>
<dbReference type="GO" id="GO:0004527">
    <property type="term" value="F:exonuclease activity"/>
    <property type="evidence" value="ECO:0007669"/>
    <property type="project" value="UniProtKB-KW"/>
</dbReference>
<dbReference type="AlphaFoldDB" id="A0A2T0QX01"/>
<dbReference type="InterPro" id="IPR027417">
    <property type="entry name" value="P-loop_NTPase"/>
</dbReference>
<dbReference type="RefSeq" id="WP_211298924.1">
    <property type="nucleotide sequence ID" value="NZ_PVZF01000017.1"/>
</dbReference>
<evidence type="ECO:0000313" key="3">
    <source>
        <dbReference type="Proteomes" id="UP000238083"/>
    </source>
</evidence>
<keyword evidence="3" id="KW-1185">Reference proteome</keyword>